<dbReference type="Gene3D" id="3.30.1360.40">
    <property type="match status" value="1"/>
</dbReference>
<keyword evidence="3 5" id="KW-0963">Cytoplasm</keyword>
<dbReference type="KEGG" id="sgq:SGLAD_v1c02840"/>
<dbReference type="GO" id="GO:0005737">
    <property type="term" value="C:cytoplasm"/>
    <property type="evidence" value="ECO:0007669"/>
    <property type="project" value="UniProtKB-SubCell"/>
</dbReference>
<dbReference type="FunFam" id="1.10.132.20:FF:000001">
    <property type="entry name" value="Ribosome-recycling factor"/>
    <property type="match status" value="1"/>
</dbReference>
<evidence type="ECO:0000256" key="2">
    <source>
        <dbReference type="ARBA" id="ARBA00005912"/>
    </source>
</evidence>
<dbReference type="PANTHER" id="PTHR20982">
    <property type="entry name" value="RIBOSOME RECYCLING FACTOR"/>
    <property type="match status" value="1"/>
</dbReference>
<dbReference type="RefSeq" id="WP_134297275.1">
    <property type="nucleotide sequence ID" value="NZ_CP038013.1"/>
</dbReference>
<dbReference type="InterPro" id="IPR002661">
    <property type="entry name" value="Ribosome_recyc_fac"/>
</dbReference>
<evidence type="ECO:0000256" key="1">
    <source>
        <dbReference type="ARBA" id="ARBA00004496"/>
    </source>
</evidence>
<reference evidence="7 8" key="1">
    <citation type="submission" date="2019-03" db="EMBL/GenBank/DDBJ databases">
        <title>Complete genome sequence of Spiroplasma gladiatoris TG-1 (DSM 22552).</title>
        <authorList>
            <person name="Lin Y.-C."/>
            <person name="Chou L."/>
            <person name="Kuo C.-H."/>
        </authorList>
    </citation>
    <scope>NUCLEOTIDE SEQUENCE [LARGE SCALE GENOMIC DNA]</scope>
    <source>
        <strain evidence="7 8">TG-1</strain>
    </source>
</reference>
<evidence type="ECO:0000313" key="7">
    <source>
        <dbReference type="EMBL" id="QBQ07483.1"/>
    </source>
</evidence>
<gene>
    <name evidence="5 7" type="primary">frr</name>
    <name evidence="7" type="ORF">SGLAD_v1c02840</name>
</gene>
<dbReference type="Gene3D" id="1.10.132.20">
    <property type="entry name" value="Ribosome-recycling factor"/>
    <property type="match status" value="1"/>
</dbReference>
<dbReference type="Pfam" id="PF01765">
    <property type="entry name" value="RRF"/>
    <property type="match status" value="1"/>
</dbReference>
<evidence type="ECO:0000256" key="3">
    <source>
        <dbReference type="ARBA" id="ARBA00022490"/>
    </source>
</evidence>
<dbReference type="OrthoDB" id="9804006at2"/>
<accession>A0A4P7AIE9</accession>
<evidence type="ECO:0000313" key="8">
    <source>
        <dbReference type="Proteomes" id="UP000294309"/>
    </source>
</evidence>
<dbReference type="InterPro" id="IPR023584">
    <property type="entry name" value="Ribosome_recyc_fac_dom"/>
</dbReference>
<dbReference type="AlphaFoldDB" id="A0A4P7AIE9"/>
<dbReference type="PANTHER" id="PTHR20982:SF3">
    <property type="entry name" value="MITOCHONDRIAL RIBOSOME RECYCLING FACTOR PSEUDO 1"/>
    <property type="match status" value="1"/>
</dbReference>
<dbReference type="GO" id="GO:0006415">
    <property type="term" value="P:translational termination"/>
    <property type="evidence" value="ECO:0007669"/>
    <property type="project" value="UniProtKB-UniRule"/>
</dbReference>
<feature type="domain" description="Ribosome recycling factor" evidence="6">
    <location>
        <begin position="20"/>
        <end position="179"/>
    </location>
</feature>
<keyword evidence="4 5" id="KW-0648">Protein biosynthesis</keyword>
<dbReference type="GO" id="GO:0043023">
    <property type="term" value="F:ribosomal large subunit binding"/>
    <property type="evidence" value="ECO:0007669"/>
    <property type="project" value="TreeGrafter"/>
</dbReference>
<dbReference type="SUPFAM" id="SSF55194">
    <property type="entry name" value="Ribosome recycling factor, RRF"/>
    <property type="match status" value="1"/>
</dbReference>
<organism evidence="7 8">
    <name type="scientific">Spiroplasma gladiatoris</name>
    <dbReference type="NCBI Taxonomy" id="2143"/>
    <lineage>
        <taxon>Bacteria</taxon>
        <taxon>Bacillati</taxon>
        <taxon>Mycoplasmatota</taxon>
        <taxon>Mollicutes</taxon>
        <taxon>Entomoplasmatales</taxon>
        <taxon>Spiroplasmataceae</taxon>
        <taxon>Spiroplasma</taxon>
    </lineage>
</organism>
<evidence type="ECO:0000256" key="4">
    <source>
        <dbReference type="ARBA" id="ARBA00022917"/>
    </source>
</evidence>
<evidence type="ECO:0000259" key="6">
    <source>
        <dbReference type="Pfam" id="PF01765"/>
    </source>
</evidence>
<dbReference type="EMBL" id="CP038013">
    <property type="protein sequence ID" value="QBQ07483.1"/>
    <property type="molecule type" value="Genomic_DNA"/>
</dbReference>
<sequence>MLKNILENTQLEMEEVIDSFQNYLSKVRTGRANAGMLKSVIVDFYGSPTPIDQTSQITSPEPQQLIVKPYDRGQLPNVVAAINKADLGLNPMSEGDLIRIIIPQLTEEVRKDLVKKVHKELETFKIRIRNSRRDANDKIKKSELNEDDKSYGEQEVQKLTDKYILNLDNIFKEKEKDLMTL</sequence>
<name>A0A4P7AIE9_9MOLU</name>
<dbReference type="CDD" id="cd00520">
    <property type="entry name" value="RRF"/>
    <property type="match status" value="1"/>
</dbReference>
<keyword evidence="8" id="KW-1185">Reference proteome</keyword>
<dbReference type="NCBIfam" id="TIGR00496">
    <property type="entry name" value="frr"/>
    <property type="match status" value="1"/>
</dbReference>
<evidence type="ECO:0000256" key="5">
    <source>
        <dbReference type="HAMAP-Rule" id="MF_00040"/>
    </source>
</evidence>
<comment type="similarity">
    <text evidence="2 5">Belongs to the RRF family.</text>
</comment>
<proteinExistence type="inferred from homology"/>
<comment type="function">
    <text evidence="5">Responsible for the release of ribosomes from messenger RNA at the termination of protein biosynthesis. May increase the efficiency of translation by recycling ribosomes from one round of translation to another.</text>
</comment>
<comment type="subcellular location">
    <subcellularLocation>
        <location evidence="1 5">Cytoplasm</location>
    </subcellularLocation>
</comment>
<protein>
    <recommendedName>
        <fullName evidence="5">Ribosome-recycling factor</fullName>
        <shortName evidence="5">RRF</shortName>
    </recommendedName>
    <alternativeName>
        <fullName evidence="5">Ribosome-releasing factor</fullName>
    </alternativeName>
</protein>
<dbReference type="Proteomes" id="UP000294309">
    <property type="component" value="Chromosome"/>
</dbReference>
<dbReference type="FunFam" id="3.30.1360.40:FF:000001">
    <property type="entry name" value="Ribosome-recycling factor"/>
    <property type="match status" value="1"/>
</dbReference>
<dbReference type="InterPro" id="IPR036191">
    <property type="entry name" value="RRF_sf"/>
</dbReference>
<dbReference type="HAMAP" id="MF_00040">
    <property type="entry name" value="RRF"/>
    <property type="match status" value="1"/>
</dbReference>